<feature type="region of interest" description="Disordered" evidence="3">
    <location>
        <begin position="1"/>
        <end position="110"/>
    </location>
</feature>
<name>A0ABD1RCI1_9LAMI</name>
<evidence type="ECO:0000313" key="6">
    <source>
        <dbReference type="Proteomes" id="UP001604336"/>
    </source>
</evidence>
<feature type="domain" description="RRM" evidence="4">
    <location>
        <begin position="259"/>
        <end position="335"/>
    </location>
</feature>
<dbReference type="EMBL" id="JBFOLK010000009">
    <property type="protein sequence ID" value="KAL2485513.1"/>
    <property type="molecule type" value="Genomic_DNA"/>
</dbReference>
<dbReference type="AlphaFoldDB" id="A0ABD1RCI1"/>
<feature type="domain" description="RRM" evidence="4">
    <location>
        <begin position="159"/>
        <end position="236"/>
    </location>
</feature>
<comment type="caution">
    <text evidence="5">The sequence shown here is derived from an EMBL/GenBank/DDBJ whole genome shotgun (WGS) entry which is preliminary data.</text>
</comment>
<evidence type="ECO:0000256" key="1">
    <source>
        <dbReference type="ARBA" id="ARBA00022884"/>
    </source>
</evidence>
<dbReference type="Pfam" id="PF00076">
    <property type="entry name" value="RRM_1"/>
    <property type="match status" value="2"/>
</dbReference>
<evidence type="ECO:0000256" key="2">
    <source>
        <dbReference type="PROSITE-ProRule" id="PRU00176"/>
    </source>
</evidence>
<reference evidence="6" key="1">
    <citation type="submission" date="2024-07" db="EMBL/GenBank/DDBJ databases">
        <title>Two chromosome-level genome assemblies of Korean endemic species Abeliophyllum distichum and Forsythia ovata (Oleaceae).</title>
        <authorList>
            <person name="Jang H."/>
        </authorList>
    </citation>
    <scope>NUCLEOTIDE SEQUENCE [LARGE SCALE GENOMIC DNA]</scope>
</reference>
<accession>A0ABD1RCI1</accession>
<dbReference type="InterPro" id="IPR012677">
    <property type="entry name" value="Nucleotide-bd_a/b_plait_sf"/>
</dbReference>
<evidence type="ECO:0000313" key="5">
    <source>
        <dbReference type="EMBL" id="KAL2485513.1"/>
    </source>
</evidence>
<proteinExistence type="predicted"/>
<feature type="region of interest" description="Disordered" evidence="3">
    <location>
        <begin position="458"/>
        <end position="497"/>
    </location>
</feature>
<feature type="compositionally biased region" description="Low complexity" evidence="3">
    <location>
        <begin position="343"/>
        <end position="363"/>
    </location>
</feature>
<dbReference type="InterPro" id="IPR000504">
    <property type="entry name" value="RRM_dom"/>
</dbReference>
<dbReference type="Gene3D" id="3.30.70.330">
    <property type="match status" value="2"/>
</dbReference>
<dbReference type="PROSITE" id="PS50102">
    <property type="entry name" value="RRM"/>
    <property type="match status" value="2"/>
</dbReference>
<dbReference type="SMART" id="SM00360">
    <property type="entry name" value="RRM"/>
    <property type="match status" value="2"/>
</dbReference>
<evidence type="ECO:0000259" key="4">
    <source>
        <dbReference type="PROSITE" id="PS50102"/>
    </source>
</evidence>
<dbReference type="Proteomes" id="UP001604336">
    <property type="component" value="Unassembled WGS sequence"/>
</dbReference>
<evidence type="ECO:0000256" key="3">
    <source>
        <dbReference type="SAM" id="MobiDB-lite"/>
    </source>
</evidence>
<feature type="compositionally biased region" description="Basic and acidic residues" evidence="3">
    <location>
        <begin position="60"/>
        <end position="72"/>
    </location>
</feature>
<dbReference type="SUPFAM" id="SSF54928">
    <property type="entry name" value="RNA-binding domain, RBD"/>
    <property type="match status" value="2"/>
</dbReference>
<keyword evidence="1 2" id="KW-0694">RNA-binding</keyword>
<dbReference type="PANTHER" id="PTHR10352">
    <property type="entry name" value="EUKARYOTIC TRANSLATION INITIATION FACTOR 3 SUBUNIT G"/>
    <property type="match status" value="1"/>
</dbReference>
<feature type="region of interest" description="Disordered" evidence="3">
    <location>
        <begin position="339"/>
        <end position="377"/>
    </location>
</feature>
<feature type="compositionally biased region" description="Acidic residues" evidence="3">
    <location>
        <begin position="24"/>
        <end position="59"/>
    </location>
</feature>
<protein>
    <submittedName>
        <fullName evidence="5">UBP1-associated protein 2A</fullName>
    </submittedName>
</protein>
<dbReference type="GO" id="GO:0003723">
    <property type="term" value="F:RNA binding"/>
    <property type="evidence" value="ECO:0007669"/>
    <property type="project" value="UniProtKB-UniRule"/>
</dbReference>
<sequence length="497" mass="53820">MARKRKTRASEASQQPEPVQPLEPEPEPEPEPETEQPDPMETQEEPEEEEEEEEEEQEEQEHRENVIDESKNDTVSADVENDVQGNEITEKPSEDAILQANDEGKNEEEEEELEEEALEKLLEPFSKDQLTLLIKEAVAKHSELLENVLKLADVDPMHRKIFVHGLGWDANDEIMKSVFEKYGEIEDCKVVSDKNSGKSKGYGFILYKHREGARRALKQPQKTIGNRTASCQLASTGPVQALPSVATVSAPPMSEYTQRKIYVSNVSADIDIKKLVEFFSKFGEIEEGPLGLDKQTGKPRGFCLFVYKNLESAKKALEEPHKNFEGHMLHCQKAIDGPKPTKGYYNQQHQQKQHHQGQQGYYHPSSKKGKYAGSSGGVGHTGGHLMAPSAGPAMPSMGLNPAVAPAALGQAVAALLASQGAGLSIGNLLGGIGAGGNQQGVPMMSNVGYRAQGGAGGYGSQPGMQGGYGSQPGMQGGYGPGGTRPQQGGAPYMGHGH</sequence>
<gene>
    <name evidence="5" type="ORF">Adt_30269</name>
</gene>
<dbReference type="InterPro" id="IPR035979">
    <property type="entry name" value="RBD_domain_sf"/>
</dbReference>
<feature type="compositionally biased region" description="Gly residues" evidence="3">
    <location>
        <begin position="458"/>
        <end position="482"/>
    </location>
</feature>
<keyword evidence="6" id="KW-1185">Reference proteome</keyword>
<organism evidence="5 6">
    <name type="scientific">Abeliophyllum distichum</name>
    <dbReference type="NCBI Taxonomy" id="126358"/>
    <lineage>
        <taxon>Eukaryota</taxon>
        <taxon>Viridiplantae</taxon>
        <taxon>Streptophyta</taxon>
        <taxon>Embryophyta</taxon>
        <taxon>Tracheophyta</taxon>
        <taxon>Spermatophyta</taxon>
        <taxon>Magnoliopsida</taxon>
        <taxon>eudicotyledons</taxon>
        <taxon>Gunneridae</taxon>
        <taxon>Pentapetalae</taxon>
        <taxon>asterids</taxon>
        <taxon>lamiids</taxon>
        <taxon>Lamiales</taxon>
        <taxon>Oleaceae</taxon>
        <taxon>Forsythieae</taxon>
        <taxon>Abeliophyllum</taxon>
    </lineage>
</organism>